<organism evidence="1 2">
    <name type="scientific">Fusarium oxysporum (strain Fo5176)</name>
    <name type="common">Fusarium vascular wilt</name>
    <dbReference type="NCBI Taxonomy" id="660025"/>
    <lineage>
        <taxon>Eukaryota</taxon>
        <taxon>Fungi</taxon>
        <taxon>Dikarya</taxon>
        <taxon>Ascomycota</taxon>
        <taxon>Pezizomycotina</taxon>
        <taxon>Sordariomycetes</taxon>
        <taxon>Hypocreomycetidae</taxon>
        <taxon>Hypocreales</taxon>
        <taxon>Nectriaceae</taxon>
        <taxon>Fusarium</taxon>
        <taxon>Fusarium oxysporum species complex</taxon>
    </lineage>
</organism>
<protein>
    <submittedName>
        <fullName evidence="1">Uncharacterized protein</fullName>
    </submittedName>
</protein>
<evidence type="ECO:0000313" key="1">
    <source>
        <dbReference type="EnsemblFungi" id="FOXG_15075P0"/>
    </source>
</evidence>
<sequence length="60" mass="6843">MPKALSLFTALPLDPHLATLKVFSAMLRPCSPPRYRAPIEGHAGGRYIRTRVRRLYPERP</sequence>
<evidence type="ECO:0000313" key="2">
    <source>
        <dbReference type="Proteomes" id="UP000002489"/>
    </source>
</evidence>
<gene>
    <name evidence="1" type="primary">28956168</name>
</gene>
<reference evidence="2" key="1">
    <citation type="journal article" date="2012" name="Mol. Plant Microbe Interact.">
        <title>A highly conserved effector in Fusarium oxysporum is required for full virulence on Arabidopsis.</title>
        <authorList>
            <person name="Thatcher L.F."/>
            <person name="Gardiner D.M."/>
            <person name="Kazan K."/>
            <person name="Manners J."/>
        </authorList>
    </citation>
    <scope>NUCLEOTIDE SEQUENCE [LARGE SCALE GENOMIC DNA]</scope>
    <source>
        <strain evidence="2">Fo5176</strain>
    </source>
</reference>
<reference evidence="1" key="2">
    <citation type="submission" date="2025-08" db="UniProtKB">
        <authorList>
            <consortium name="EnsemblFungi"/>
        </authorList>
    </citation>
    <scope>IDENTIFICATION</scope>
    <source>
        <strain evidence="1">4287 / CBS 123668 / FGSC 9935 / NRRL 34936</strain>
    </source>
</reference>
<dbReference type="VEuPathDB" id="FungiDB:FOXG_15075"/>
<dbReference type="AlphaFoldDB" id="A0A0D2YFI7"/>
<proteinExistence type="predicted"/>
<accession>A0A0D2YFI7</accession>
<dbReference type="Proteomes" id="UP000002489">
    <property type="component" value="Unassembled WGS sequence"/>
</dbReference>
<name>A0A0D2YFI7_FUSOF</name>
<dbReference type="EnsemblFungi" id="FOXG_15075T0">
    <property type="protein sequence ID" value="FOXG_15075P0"/>
    <property type="gene ID" value="FOXG_15075"/>
</dbReference>